<keyword evidence="3" id="KW-1185">Reference proteome</keyword>
<dbReference type="InterPro" id="IPR019428">
    <property type="entry name" value="7TM_GPCR_serpentine_rcpt_Str"/>
</dbReference>
<feature type="transmembrane region" description="Helical" evidence="1">
    <location>
        <begin position="12"/>
        <end position="30"/>
    </location>
</feature>
<organism evidence="2 3">
    <name type="scientific">Caenorhabditis angaria</name>
    <dbReference type="NCBI Taxonomy" id="860376"/>
    <lineage>
        <taxon>Eukaryota</taxon>
        <taxon>Metazoa</taxon>
        <taxon>Ecdysozoa</taxon>
        <taxon>Nematoda</taxon>
        <taxon>Chromadorea</taxon>
        <taxon>Rhabditida</taxon>
        <taxon>Rhabditina</taxon>
        <taxon>Rhabditomorpha</taxon>
        <taxon>Rhabditoidea</taxon>
        <taxon>Rhabditidae</taxon>
        <taxon>Peloderinae</taxon>
        <taxon>Caenorhabditis</taxon>
    </lineage>
</organism>
<dbReference type="OrthoDB" id="2101615at2759"/>
<dbReference type="PANTHER" id="PTHR22943:SF248">
    <property type="entry name" value="SEVEN TM RECEPTOR"/>
    <property type="match status" value="1"/>
</dbReference>
<proteinExistence type="predicted"/>
<evidence type="ECO:0000313" key="3">
    <source>
        <dbReference type="Proteomes" id="UP001152747"/>
    </source>
</evidence>
<protein>
    <recommendedName>
        <fullName evidence="4">G-protein coupled receptors family 1 profile domain-containing protein</fullName>
    </recommendedName>
</protein>
<dbReference type="Proteomes" id="UP001152747">
    <property type="component" value="Unassembled WGS sequence"/>
</dbReference>
<gene>
    <name evidence="2" type="ORF">CAMP_LOCUS16087</name>
</gene>
<evidence type="ECO:0008006" key="4">
    <source>
        <dbReference type="Google" id="ProtNLM"/>
    </source>
</evidence>
<dbReference type="Pfam" id="PF10326">
    <property type="entry name" value="7TM_GPCR_Str"/>
    <property type="match status" value="1"/>
</dbReference>
<dbReference type="PANTHER" id="PTHR22943">
    <property type="entry name" value="7-TRANSMEMBRANE DOMAIN RECEPTOR C.ELEGANS"/>
    <property type="match status" value="1"/>
</dbReference>
<dbReference type="GO" id="GO:0038022">
    <property type="term" value="F:G protein-coupled olfactory receptor activity"/>
    <property type="evidence" value="ECO:0007669"/>
    <property type="project" value="TreeGrafter"/>
</dbReference>
<dbReference type="EMBL" id="CANHGI010000005">
    <property type="protein sequence ID" value="CAI5453450.1"/>
    <property type="molecule type" value="Genomic_DNA"/>
</dbReference>
<keyword evidence="1" id="KW-0812">Transmembrane</keyword>
<keyword evidence="1" id="KW-1133">Transmembrane helix</keyword>
<keyword evidence="1" id="KW-0472">Membrane</keyword>
<evidence type="ECO:0000313" key="2">
    <source>
        <dbReference type="EMBL" id="CAI5453450.1"/>
    </source>
</evidence>
<sequence>MSWKSIVSKLQEITAIISLVANTILILLVLTKSPKQIGSYKYLMIYISIFEMSYSFIDVIIEPIMISQGSIYLCLVNINKSAFSYQTNVILLSVWAAFFGSFMGLFVLQFLYRYCVASGFETSF</sequence>
<dbReference type="GO" id="GO:0005886">
    <property type="term" value="C:plasma membrane"/>
    <property type="evidence" value="ECO:0007669"/>
    <property type="project" value="TreeGrafter"/>
</dbReference>
<comment type="caution">
    <text evidence="2">The sequence shown here is derived from an EMBL/GenBank/DDBJ whole genome shotgun (WGS) entry which is preliminary data.</text>
</comment>
<accession>A0A9P1IYL9</accession>
<name>A0A9P1IYL9_9PELO</name>
<evidence type="ECO:0000256" key="1">
    <source>
        <dbReference type="SAM" id="Phobius"/>
    </source>
</evidence>
<dbReference type="AlphaFoldDB" id="A0A9P1IYL9"/>
<reference evidence="2" key="1">
    <citation type="submission" date="2022-11" db="EMBL/GenBank/DDBJ databases">
        <authorList>
            <person name="Kikuchi T."/>
        </authorList>
    </citation>
    <scope>NUCLEOTIDE SEQUENCE</scope>
    <source>
        <strain evidence="2">PS1010</strain>
    </source>
</reference>
<dbReference type="GO" id="GO:0042048">
    <property type="term" value="P:olfactory behavior"/>
    <property type="evidence" value="ECO:0007669"/>
    <property type="project" value="TreeGrafter"/>
</dbReference>
<feature type="transmembrane region" description="Helical" evidence="1">
    <location>
        <begin position="89"/>
        <end position="112"/>
    </location>
</feature>